<proteinExistence type="predicted"/>
<comment type="caution">
    <text evidence="1">The sequence shown here is derived from an EMBL/GenBank/DDBJ whole genome shotgun (WGS) entry which is preliminary data.</text>
</comment>
<protein>
    <submittedName>
        <fullName evidence="1">Uncharacterized protein</fullName>
    </submittedName>
</protein>
<dbReference type="Proteomes" id="UP001153461">
    <property type="component" value="Unassembled WGS sequence"/>
</dbReference>
<reference evidence="1" key="1">
    <citation type="submission" date="2021-07" db="EMBL/GenBank/DDBJ databases">
        <authorList>
            <person name="Branca A.L. A."/>
        </authorList>
    </citation>
    <scope>NUCLEOTIDE SEQUENCE</scope>
</reference>
<organism evidence="1 2">
    <name type="scientific">Penicillium nalgiovense</name>
    <dbReference type="NCBI Taxonomy" id="60175"/>
    <lineage>
        <taxon>Eukaryota</taxon>
        <taxon>Fungi</taxon>
        <taxon>Dikarya</taxon>
        <taxon>Ascomycota</taxon>
        <taxon>Pezizomycotina</taxon>
        <taxon>Eurotiomycetes</taxon>
        <taxon>Eurotiomycetidae</taxon>
        <taxon>Eurotiales</taxon>
        <taxon>Aspergillaceae</taxon>
        <taxon>Penicillium</taxon>
    </lineage>
</organism>
<dbReference type="OrthoDB" id="10010920at2759"/>
<gene>
    <name evidence="1" type="ORF">PNAL_LOCUS6291</name>
</gene>
<sequence length="51" mass="5646">MVRSIAYTYTCSTLGIYILYPIPTKKQTITLELAAFTSSDSNALQRSLSRG</sequence>
<evidence type="ECO:0000313" key="1">
    <source>
        <dbReference type="EMBL" id="CAG8158366.1"/>
    </source>
</evidence>
<evidence type="ECO:0000313" key="2">
    <source>
        <dbReference type="Proteomes" id="UP001153461"/>
    </source>
</evidence>
<dbReference type="EMBL" id="CAJVNV010000327">
    <property type="protein sequence ID" value="CAG8158366.1"/>
    <property type="molecule type" value="Genomic_DNA"/>
</dbReference>
<accession>A0A9W4HY46</accession>
<name>A0A9W4HY46_PENNA</name>
<dbReference type="AlphaFoldDB" id="A0A9W4HY46"/>